<keyword evidence="4" id="KW-1185">Reference proteome</keyword>
<keyword evidence="1" id="KW-0175">Coiled coil</keyword>
<evidence type="ECO:0000256" key="1">
    <source>
        <dbReference type="SAM" id="Coils"/>
    </source>
</evidence>
<dbReference type="AlphaFoldDB" id="A0A1L9BH31"/>
<proteinExistence type="predicted"/>
<comment type="caution">
    <text evidence="3">The sequence shown here is derived from an EMBL/GenBank/DDBJ whole genome shotgun (WGS) entry which is preliminary data.</text>
</comment>
<accession>A0A1L9BH31</accession>
<dbReference type="Proteomes" id="UP000182229">
    <property type="component" value="Unassembled WGS sequence"/>
</dbReference>
<reference evidence="4" key="1">
    <citation type="submission" date="2016-11" db="EMBL/GenBank/DDBJ databases">
        <authorList>
            <person name="Shukria A."/>
            <person name="Stevens D.C."/>
        </authorList>
    </citation>
    <scope>NUCLEOTIDE SEQUENCE [LARGE SCALE GENOMIC DNA]</scope>
    <source>
        <strain evidence="4">Cbfe23</strain>
    </source>
</reference>
<gene>
    <name evidence="3" type="ORF">BON30_11865</name>
</gene>
<evidence type="ECO:0000256" key="2">
    <source>
        <dbReference type="SAM" id="MobiDB-lite"/>
    </source>
</evidence>
<dbReference type="RefSeq" id="WP_071898205.1">
    <property type="nucleotide sequence ID" value="NZ_MPIN01000002.1"/>
</dbReference>
<feature type="compositionally biased region" description="Acidic residues" evidence="2">
    <location>
        <begin position="175"/>
        <end position="194"/>
    </location>
</feature>
<sequence>MSIRRIGPNPFVNTASLIQSQRRIERVEKHIGAEDTELKTEEEALDALNQLHHAEMEALQAEREQKAKATESLRAQLVLRDKYEARSEELVDLTGGAREAYERDLLELQAREKANKPGVSLAHLARANVYERVSREERAAAQRAELERAEAERIAAELAAAEEAEAAARESVPLLDEEEPPAEAEDEGEVDWMAEELAMLQDEDGESDASAEEDEEEEYIDPEADSFLASLEDVENLEQAPVEDPHAGGFLASLDDIAQLVPGSDAEVAEEESGEWASEEEARAAAAEEEGPDEVSAEAGEDFAAEVEEDFIVDVEEGPAAHEDVPEAEAAGEPESPSVVLPFDDEGAEATASPEPLPEAEAAVVLPFDDEDASR</sequence>
<organism evidence="3 4">
    <name type="scientific">Cystobacter ferrugineus</name>
    <dbReference type="NCBI Taxonomy" id="83449"/>
    <lineage>
        <taxon>Bacteria</taxon>
        <taxon>Pseudomonadati</taxon>
        <taxon>Myxococcota</taxon>
        <taxon>Myxococcia</taxon>
        <taxon>Myxococcales</taxon>
        <taxon>Cystobacterineae</taxon>
        <taxon>Archangiaceae</taxon>
        <taxon>Cystobacter</taxon>
    </lineage>
</organism>
<feature type="region of interest" description="Disordered" evidence="2">
    <location>
        <begin position="161"/>
        <end position="375"/>
    </location>
</feature>
<feature type="compositionally biased region" description="Acidic residues" evidence="2">
    <location>
        <begin position="287"/>
        <end position="317"/>
    </location>
</feature>
<dbReference type="EMBL" id="MPIN01000002">
    <property type="protein sequence ID" value="OJH41539.1"/>
    <property type="molecule type" value="Genomic_DNA"/>
</dbReference>
<name>A0A1L9BH31_9BACT</name>
<evidence type="ECO:0000313" key="4">
    <source>
        <dbReference type="Proteomes" id="UP000182229"/>
    </source>
</evidence>
<reference evidence="3 4" key="2">
    <citation type="submission" date="2016-12" db="EMBL/GenBank/DDBJ databases">
        <title>Draft Genome Sequence of Cystobacter ferrugineus Strain Cbfe23.</title>
        <authorList>
            <person name="Akbar S."/>
            <person name="Dowd S.E."/>
            <person name="Stevens D.C."/>
        </authorList>
    </citation>
    <scope>NUCLEOTIDE SEQUENCE [LARGE SCALE GENOMIC DNA]</scope>
    <source>
        <strain evidence="3 4">Cbfe23</strain>
    </source>
</reference>
<dbReference type="OrthoDB" id="5519665at2"/>
<feature type="compositionally biased region" description="Low complexity" evidence="2">
    <location>
        <begin position="349"/>
        <end position="367"/>
    </location>
</feature>
<feature type="coiled-coil region" evidence="1">
    <location>
        <begin position="44"/>
        <end position="76"/>
    </location>
</feature>
<feature type="compositionally biased region" description="Acidic residues" evidence="2">
    <location>
        <begin position="267"/>
        <end position="279"/>
    </location>
</feature>
<protein>
    <submittedName>
        <fullName evidence="3">Uncharacterized protein</fullName>
    </submittedName>
</protein>
<feature type="compositionally biased region" description="Acidic residues" evidence="2">
    <location>
        <begin position="201"/>
        <end position="224"/>
    </location>
</feature>
<dbReference type="STRING" id="83449.BON30_11865"/>
<evidence type="ECO:0000313" key="3">
    <source>
        <dbReference type="EMBL" id="OJH41539.1"/>
    </source>
</evidence>